<gene>
    <name evidence="2" type="primary">pgmB</name>
    <name evidence="2" type="ordered locus">FRAAL5405</name>
</gene>
<evidence type="ECO:0000313" key="2">
    <source>
        <dbReference type="EMBL" id="CAJ64038.1"/>
    </source>
</evidence>
<dbReference type="InterPro" id="IPR001345">
    <property type="entry name" value="PG/BPGM_mutase_AS"/>
</dbReference>
<dbReference type="EMBL" id="CT573213">
    <property type="protein sequence ID" value="CAJ64038.1"/>
    <property type="molecule type" value="Genomic_DNA"/>
</dbReference>
<accession>Q0RER8</accession>
<dbReference type="eggNOG" id="COG0406">
    <property type="taxonomic scope" value="Bacteria"/>
</dbReference>
<protein>
    <submittedName>
        <fullName evidence="2">2,3-PDG dependent phosphoglycerate mutase</fullName>
        <ecNumber evidence="2">5.4.2.1</ecNumber>
    </submittedName>
</protein>
<evidence type="ECO:0000256" key="1">
    <source>
        <dbReference type="SAM" id="MobiDB-lite"/>
    </source>
</evidence>
<dbReference type="GO" id="GO:0016853">
    <property type="term" value="F:isomerase activity"/>
    <property type="evidence" value="ECO:0007669"/>
    <property type="project" value="UniProtKB-KW"/>
</dbReference>
<dbReference type="KEGG" id="fal:FRAAL5405"/>
<dbReference type="InterPro" id="IPR013078">
    <property type="entry name" value="His_Pase_superF_clade-1"/>
</dbReference>
<name>Q0RER8_FRAAA</name>
<reference evidence="2 3" key="1">
    <citation type="journal article" date="2007" name="Genome Res.">
        <title>Genome characteristics of facultatively symbiotic Frankia sp. strains reflect host range and host plant biogeography.</title>
        <authorList>
            <person name="Normand P."/>
            <person name="Lapierre P."/>
            <person name="Tisa L.S."/>
            <person name="Gogarten J.P."/>
            <person name="Alloisio N."/>
            <person name="Bagnarol E."/>
            <person name="Bassi C.A."/>
            <person name="Berry A.M."/>
            <person name="Bickhart D.M."/>
            <person name="Choisne N."/>
            <person name="Couloux A."/>
            <person name="Cournoyer B."/>
            <person name="Cruveiller S."/>
            <person name="Daubin V."/>
            <person name="Demange N."/>
            <person name="Francino M.P."/>
            <person name="Goltsman E."/>
            <person name="Huang Y."/>
            <person name="Kopp O.R."/>
            <person name="Labarre L."/>
            <person name="Lapidus A."/>
            <person name="Lavire C."/>
            <person name="Marechal J."/>
            <person name="Martinez M."/>
            <person name="Mastronunzio J.E."/>
            <person name="Mullin B.C."/>
            <person name="Niemann J."/>
            <person name="Pujic P."/>
            <person name="Rawnsley T."/>
            <person name="Rouy Z."/>
            <person name="Schenowitz C."/>
            <person name="Sellstedt A."/>
            <person name="Tavares F."/>
            <person name="Tomkins J.P."/>
            <person name="Vallenet D."/>
            <person name="Valverde C."/>
            <person name="Wall L.G."/>
            <person name="Wang Y."/>
            <person name="Medigue C."/>
            <person name="Benson D.R."/>
        </authorList>
    </citation>
    <scope>NUCLEOTIDE SEQUENCE [LARGE SCALE GENOMIC DNA]</scope>
    <source>
        <strain evidence="3">DSM 45986 / CECT 9034 / ACN14a</strain>
    </source>
</reference>
<keyword evidence="3" id="KW-1185">Reference proteome</keyword>
<dbReference type="GO" id="GO:0005737">
    <property type="term" value="C:cytoplasm"/>
    <property type="evidence" value="ECO:0007669"/>
    <property type="project" value="TreeGrafter"/>
</dbReference>
<dbReference type="PANTHER" id="PTHR48100">
    <property type="entry name" value="BROAD-SPECIFICITY PHOSPHATASE YOR283W-RELATED"/>
    <property type="match status" value="1"/>
</dbReference>
<dbReference type="HOGENOM" id="CLU_033323_9_5_11"/>
<dbReference type="GO" id="GO:0016791">
    <property type="term" value="F:phosphatase activity"/>
    <property type="evidence" value="ECO:0007669"/>
    <property type="project" value="TreeGrafter"/>
</dbReference>
<dbReference type="Gene3D" id="3.40.50.1240">
    <property type="entry name" value="Phosphoglycerate mutase-like"/>
    <property type="match status" value="1"/>
</dbReference>
<dbReference type="PROSITE" id="PS00175">
    <property type="entry name" value="PG_MUTASE"/>
    <property type="match status" value="1"/>
</dbReference>
<dbReference type="InterPro" id="IPR050275">
    <property type="entry name" value="PGM_Phosphatase"/>
</dbReference>
<keyword evidence="2" id="KW-0413">Isomerase</keyword>
<sequence>MLPVTSGRANECRLPTRTGPLDSVPMRLMLLRHGQTPSNVAGALDTGRPGAALTALGHAQARRLPDALRGETISAIYASVLVRTQLTAAPLAEARGLGVGVVEGIEEIAAGELELRSDRTSIATYLDVNAAWIHGDLDRTMPGGQNGHLFVARYDTAIANIAAAHGEHDAILLVSHGSAIRTWVGIRVGDGGSVEDRWLANTGMVTLEGDSSTGWNLVQWHGEPLGGSAPPDVAAHDVTGAPPREAVSENRAAG</sequence>
<dbReference type="Proteomes" id="UP000000657">
    <property type="component" value="Chromosome"/>
</dbReference>
<dbReference type="Pfam" id="PF00300">
    <property type="entry name" value="His_Phos_1"/>
    <property type="match status" value="1"/>
</dbReference>
<dbReference type="AlphaFoldDB" id="Q0RER8"/>
<feature type="region of interest" description="Disordered" evidence="1">
    <location>
        <begin position="226"/>
        <end position="254"/>
    </location>
</feature>
<proteinExistence type="predicted"/>
<dbReference type="SMART" id="SM00855">
    <property type="entry name" value="PGAM"/>
    <property type="match status" value="1"/>
</dbReference>
<dbReference type="PANTHER" id="PTHR48100:SF58">
    <property type="entry name" value="PE-PGRS FAMILY PROTEIN PE_PGRS11"/>
    <property type="match status" value="1"/>
</dbReference>
<dbReference type="SUPFAM" id="SSF53254">
    <property type="entry name" value="Phosphoglycerate mutase-like"/>
    <property type="match status" value="1"/>
</dbReference>
<dbReference type="InterPro" id="IPR029033">
    <property type="entry name" value="His_PPase_superfam"/>
</dbReference>
<dbReference type="STRING" id="326424.FRAAL5405"/>
<dbReference type="CDD" id="cd07067">
    <property type="entry name" value="HP_PGM_like"/>
    <property type="match status" value="1"/>
</dbReference>
<dbReference type="EC" id="5.4.2.1" evidence="2"/>
<evidence type="ECO:0000313" key="3">
    <source>
        <dbReference type="Proteomes" id="UP000000657"/>
    </source>
</evidence>
<organism evidence="2 3">
    <name type="scientific">Frankia alni (strain DSM 45986 / CECT 9034 / ACN14a)</name>
    <dbReference type="NCBI Taxonomy" id="326424"/>
    <lineage>
        <taxon>Bacteria</taxon>
        <taxon>Bacillati</taxon>
        <taxon>Actinomycetota</taxon>
        <taxon>Actinomycetes</taxon>
        <taxon>Frankiales</taxon>
        <taxon>Frankiaceae</taxon>
        <taxon>Frankia</taxon>
    </lineage>
</organism>